<organism evidence="1 2">
    <name type="scientific">Vibrio thalassae</name>
    <dbReference type="NCBI Taxonomy" id="1243014"/>
    <lineage>
        <taxon>Bacteria</taxon>
        <taxon>Pseudomonadati</taxon>
        <taxon>Pseudomonadota</taxon>
        <taxon>Gammaproteobacteria</taxon>
        <taxon>Vibrionales</taxon>
        <taxon>Vibrionaceae</taxon>
        <taxon>Vibrio</taxon>
    </lineage>
</organism>
<dbReference type="EMBL" id="OANU01000047">
    <property type="protein sequence ID" value="SNX49118.1"/>
    <property type="molecule type" value="Genomic_DNA"/>
</dbReference>
<dbReference type="AlphaFoldDB" id="A0A240EKB6"/>
<accession>A0A240EKB6</accession>
<dbReference type="Proteomes" id="UP000219336">
    <property type="component" value="Unassembled WGS sequence"/>
</dbReference>
<dbReference type="RefSeq" id="WP_096994220.1">
    <property type="nucleotide sequence ID" value="NZ_JBHSII010000011.1"/>
</dbReference>
<gene>
    <name evidence="1" type="ORF">VTH8203_02755</name>
</gene>
<evidence type="ECO:0000313" key="1">
    <source>
        <dbReference type="EMBL" id="SNX49118.1"/>
    </source>
</evidence>
<keyword evidence="2" id="KW-1185">Reference proteome</keyword>
<dbReference type="OrthoDB" id="5877270at2"/>
<sequence length="217" mass="24593">MSKLMFLNILKKNLKYYAAQTKKGDNCRVLIDEFSENLSIGEQTLLVDDISVRTRSYGTDLKFKISSDNKSCPQIGTTSLKSEYNSILVQLCRNIGGTWDDEEQAWIFPYRFRQDVEELDVIFNSQPVTIELTAIVDIYEKGTEVHFLGKPLCKSINYSSGPRPMPGVWILTGYILPKVAGSNCTTHIPKGSTLQLKVPSELLDRYNDPRFDVRIIG</sequence>
<evidence type="ECO:0000313" key="2">
    <source>
        <dbReference type="Proteomes" id="UP000219336"/>
    </source>
</evidence>
<proteinExistence type="predicted"/>
<reference evidence="2" key="1">
    <citation type="submission" date="2016-06" db="EMBL/GenBank/DDBJ databases">
        <authorList>
            <person name="Rodrigo-Torres L."/>
            <person name="Arahal R.D."/>
            <person name="Lucena T."/>
        </authorList>
    </citation>
    <scope>NUCLEOTIDE SEQUENCE [LARGE SCALE GENOMIC DNA]</scope>
    <source>
        <strain evidence="2">CECT8203</strain>
    </source>
</reference>
<protein>
    <submittedName>
        <fullName evidence="1">Uncharacterized protein</fullName>
    </submittedName>
</protein>
<name>A0A240EKB6_9VIBR</name>